<feature type="transmembrane region" description="Helical" evidence="6">
    <location>
        <begin position="355"/>
        <end position="380"/>
    </location>
</feature>
<feature type="transmembrane region" description="Helical" evidence="6">
    <location>
        <begin position="113"/>
        <end position="134"/>
    </location>
</feature>
<evidence type="ECO:0000256" key="4">
    <source>
        <dbReference type="ARBA" id="ARBA00023136"/>
    </source>
</evidence>
<keyword evidence="9" id="KW-1185">Reference proteome</keyword>
<dbReference type="PROSITE" id="PS00216">
    <property type="entry name" value="SUGAR_TRANSPORT_1"/>
    <property type="match status" value="1"/>
</dbReference>
<name>A0ABM1ZPH4_AEDAL</name>
<dbReference type="PROSITE" id="PS51257">
    <property type="entry name" value="PROKAR_LIPOPROTEIN"/>
    <property type="match status" value="1"/>
</dbReference>
<dbReference type="PROSITE" id="PS50850">
    <property type="entry name" value="MFS"/>
    <property type="match status" value="1"/>
</dbReference>
<dbReference type="Gene3D" id="1.20.1250.20">
    <property type="entry name" value="MFS general substrate transporter like domains"/>
    <property type="match status" value="1"/>
</dbReference>
<evidence type="ECO:0000256" key="2">
    <source>
        <dbReference type="ARBA" id="ARBA00022692"/>
    </source>
</evidence>
<keyword evidence="4 6" id="KW-0472">Membrane</keyword>
<proteinExistence type="predicted"/>
<evidence type="ECO:0000256" key="5">
    <source>
        <dbReference type="ARBA" id="ARBA00023180"/>
    </source>
</evidence>
<feature type="domain" description="Major facilitator superfamily (MFS) profile" evidence="7">
    <location>
        <begin position="1"/>
        <end position="446"/>
    </location>
</feature>
<feature type="transmembrane region" description="Helical" evidence="6">
    <location>
        <begin position="392"/>
        <end position="414"/>
    </location>
</feature>
<accession>A0ABM1ZPH4</accession>
<dbReference type="InterPro" id="IPR005829">
    <property type="entry name" value="Sugar_transporter_CS"/>
</dbReference>
<dbReference type="InterPro" id="IPR036259">
    <property type="entry name" value="MFS_trans_sf"/>
</dbReference>
<feature type="transmembrane region" description="Helical" evidence="6">
    <location>
        <begin position="321"/>
        <end position="343"/>
    </location>
</feature>
<dbReference type="InterPro" id="IPR020846">
    <property type="entry name" value="MFS_dom"/>
</dbReference>
<keyword evidence="5" id="KW-0325">Glycoprotein</keyword>
<reference evidence="9" key="1">
    <citation type="journal article" date="2015" name="Proc. Natl. Acad. Sci. U.S.A.">
        <title>Genome sequence of the Asian Tiger mosquito, Aedes albopictus, reveals insights into its biology, genetics, and evolution.</title>
        <authorList>
            <person name="Chen X.G."/>
            <person name="Jiang X."/>
            <person name="Gu J."/>
            <person name="Xu M."/>
            <person name="Wu Y."/>
            <person name="Deng Y."/>
            <person name="Zhang C."/>
            <person name="Bonizzoni M."/>
            <person name="Dermauw W."/>
            <person name="Vontas J."/>
            <person name="Armbruster P."/>
            <person name="Huang X."/>
            <person name="Yang Y."/>
            <person name="Zhang H."/>
            <person name="He W."/>
            <person name="Peng H."/>
            <person name="Liu Y."/>
            <person name="Wu K."/>
            <person name="Chen J."/>
            <person name="Lirakis M."/>
            <person name="Topalis P."/>
            <person name="Van Leeuwen T."/>
            <person name="Hall A.B."/>
            <person name="Jiang X."/>
            <person name="Thorpe C."/>
            <person name="Mueller R.L."/>
            <person name="Sun C."/>
            <person name="Waterhouse R.M."/>
            <person name="Yan G."/>
            <person name="Tu Z.J."/>
            <person name="Fang X."/>
            <person name="James A.A."/>
        </authorList>
    </citation>
    <scope>NUCLEOTIDE SEQUENCE [LARGE SCALE GENOMIC DNA]</scope>
    <source>
        <strain evidence="9">Foshan</strain>
    </source>
</reference>
<dbReference type="Pfam" id="PF00083">
    <property type="entry name" value="Sugar_tr"/>
    <property type="match status" value="1"/>
</dbReference>
<dbReference type="Proteomes" id="UP000069940">
    <property type="component" value="Unassembled WGS sequence"/>
</dbReference>
<dbReference type="InterPro" id="IPR003663">
    <property type="entry name" value="Sugar/inositol_transpt"/>
</dbReference>
<dbReference type="GeneID" id="134287500"/>
<sequence length="472" mass="51885">MVIRNKESGPTSYRYEYIAAVSATLSLVASVSCAGWSSPTIPALLSLESHIAISAAQGSWIVSILSIGGCAGSIAMSPMVERYGRKCTLLVSMIPLIIGWIMILIASNVSTVYVARFLHGMAYGATLSATPIYLGEISSKSIRGSTGVLIAVMAKIAFLLQYSIGPYVSFRSLAWINLSFPVIFLVTFCWMPESPYYYLSHGNEEAALQSLHWLRRTGFYNENFLREYHQMRLLVEKNRQHHPSLKDLFTKQNRKSLGLILLLSTGMQLTGVNAILGYAQTIFSKLDMNLSAAEMSIMLGVVQLMAVCIPTYFVDKAGRRPMLLISSIGSFVGLIICSSYFTLNAMGCVTEAYSWVPFVATLGFIVSFSVGLATVPFAILGEVFPKNIKANANAVFSVITSAIVFTVLKMFQVISDGAGTYVAFWIFAICTAGTTVMMYFFVPETKGKSFDEIQDMMQRTTDKVQKRRTTCC</sequence>
<evidence type="ECO:0000259" key="7">
    <source>
        <dbReference type="PROSITE" id="PS50850"/>
    </source>
</evidence>
<feature type="transmembrane region" description="Helical" evidence="6">
    <location>
        <begin position="295"/>
        <end position="314"/>
    </location>
</feature>
<dbReference type="SUPFAM" id="SSF103473">
    <property type="entry name" value="MFS general substrate transporter"/>
    <property type="match status" value="1"/>
</dbReference>
<evidence type="ECO:0000256" key="1">
    <source>
        <dbReference type="ARBA" id="ARBA00004141"/>
    </source>
</evidence>
<dbReference type="PRINTS" id="PR00171">
    <property type="entry name" value="SUGRTRNSPORT"/>
</dbReference>
<keyword evidence="2 6" id="KW-0812">Transmembrane</keyword>
<dbReference type="PANTHER" id="PTHR48021">
    <property type="match status" value="1"/>
</dbReference>
<keyword evidence="3 6" id="KW-1133">Transmembrane helix</keyword>
<evidence type="ECO:0000313" key="8">
    <source>
        <dbReference type="EnsemblMetazoa" id="AALFPA23_020425.P30155"/>
    </source>
</evidence>
<dbReference type="PANTHER" id="PTHR48021:SF46">
    <property type="entry name" value="MAJOR FACILITATOR SUPERFAMILY (MFS) PROFILE DOMAIN-CONTAINING PROTEIN"/>
    <property type="match status" value="1"/>
</dbReference>
<protein>
    <recommendedName>
        <fullName evidence="7">Major facilitator superfamily (MFS) profile domain-containing protein</fullName>
    </recommendedName>
</protein>
<comment type="subcellular location">
    <subcellularLocation>
        <location evidence="1">Membrane</location>
        <topology evidence="1">Multi-pass membrane protein</topology>
    </subcellularLocation>
</comment>
<dbReference type="PROSITE" id="PS00217">
    <property type="entry name" value="SUGAR_TRANSPORT_2"/>
    <property type="match status" value="1"/>
</dbReference>
<feature type="transmembrane region" description="Helical" evidence="6">
    <location>
        <begin position="87"/>
        <end position="107"/>
    </location>
</feature>
<organism evidence="8 9">
    <name type="scientific">Aedes albopictus</name>
    <name type="common">Asian tiger mosquito</name>
    <name type="synonym">Stegomyia albopicta</name>
    <dbReference type="NCBI Taxonomy" id="7160"/>
    <lineage>
        <taxon>Eukaryota</taxon>
        <taxon>Metazoa</taxon>
        <taxon>Ecdysozoa</taxon>
        <taxon>Arthropoda</taxon>
        <taxon>Hexapoda</taxon>
        <taxon>Insecta</taxon>
        <taxon>Pterygota</taxon>
        <taxon>Neoptera</taxon>
        <taxon>Endopterygota</taxon>
        <taxon>Diptera</taxon>
        <taxon>Nematocera</taxon>
        <taxon>Culicoidea</taxon>
        <taxon>Culicidae</taxon>
        <taxon>Culicinae</taxon>
        <taxon>Aedini</taxon>
        <taxon>Aedes</taxon>
        <taxon>Stegomyia</taxon>
    </lineage>
</organism>
<evidence type="ECO:0000256" key="6">
    <source>
        <dbReference type="SAM" id="Phobius"/>
    </source>
</evidence>
<evidence type="ECO:0000313" key="9">
    <source>
        <dbReference type="Proteomes" id="UP000069940"/>
    </source>
</evidence>
<feature type="transmembrane region" description="Helical" evidence="6">
    <location>
        <begin position="420"/>
        <end position="442"/>
    </location>
</feature>
<dbReference type="RefSeq" id="XP_062705370.1">
    <property type="nucleotide sequence ID" value="XM_062849386.1"/>
</dbReference>
<dbReference type="InterPro" id="IPR050549">
    <property type="entry name" value="MFS_Trehalose_Transporter"/>
</dbReference>
<dbReference type="EnsemblMetazoa" id="AALFPA23_020425.R30155">
    <property type="protein sequence ID" value="AALFPA23_020425.P30155"/>
    <property type="gene ID" value="AALFPA23_020425"/>
</dbReference>
<feature type="transmembrane region" description="Helical" evidence="6">
    <location>
        <begin position="170"/>
        <end position="191"/>
    </location>
</feature>
<feature type="transmembrane region" description="Helical" evidence="6">
    <location>
        <begin position="259"/>
        <end position="283"/>
    </location>
</feature>
<feature type="transmembrane region" description="Helical" evidence="6">
    <location>
        <begin position="57"/>
        <end position="75"/>
    </location>
</feature>
<evidence type="ECO:0000256" key="3">
    <source>
        <dbReference type="ARBA" id="ARBA00022989"/>
    </source>
</evidence>
<feature type="transmembrane region" description="Helical" evidence="6">
    <location>
        <begin position="146"/>
        <end position="164"/>
    </location>
</feature>
<reference evidence="8" key="2">
    <citation type="submission" date="2025-05" db="UniProtKB">
        <authorList>
            <consortium name="EnsemblMetazoa"/>
        </authorList>
    </citation>
    <scope>IDENTIFICATION</scope>
    <source>
        <strain evidence="8">Foshan</strain>
    </source>
</reference>
<dbReference type="InterPro" id="IPR005828">
    <property type="entry name" value="MFS_sugar_transport-like"/>
</dbReference>